<dbReference type="Pfam" id="PF00078">
    <property type="entry name" value="RVT_1"/>
    <property type="match status" value="1"/>
</dbReference>
<dbReference type="InterPro" id="IPR036397">
    <property type="entry name" value="RNaseH_sf"/>
</dbReference>
<evidence type="ECO:0000256" key="2">
    <source>
        <dbReference type="SAM" id="MobiDB-lite"/>
    </source>
</evidence>
<dbReference type="EMBL" id="OIVN01000402">
    <property type="protein sequence ID" value="SPC79605.1"/>
    <property type="molecule type" value="Genomic_DNA"/>
</dbReference>
<dbReference type="PANTHER" id="PTHR33116:SF70">
    <property type="entry name" value="NON-LTR RETROELEMENT REVERSE TRANSCRIPTASE-LIKE PROTEIN"/>
    <property type="match status" value="1"/>
</dbReference>
<dbReference type="InterPro" id="IPR012337">
    <property type="entry name" value="RNaseH-like_sf"/>
</dbReference>
<dbReference type="GO" id="GO:0004523">
    <property type="term" value="F:RNA-DNA hybrid ribonuclease activity"/>
    <property type="evidence" value="ECO:0007669"/>
    <property type="project" value="InterPro"/>
</dbReference>
<gene>
    <name evidence="7" type="ORF">FSB_LOCUS7487</name>
</gene>
<organism evidence="7">
    <name type="scientific">Fagus sylvatica</name>
    <name type="common">Beechnut</name>
    <dbReference type="NCBI Taxonomy" id="28930"/>
    <lineage>
        <taxon>Eukaryota</taxon>
        <taxon>Viridiplantae</taxon>
        <taxon>Streptophyta</taxon>
        <taxon>Embryophyta</taxon>
        <taxon>Tracheophyta</taxon>
        <taxon>Spermatophyta</taxon>
        <taxon>Magnoliopsida</taxon>
        <taxon>eudicotyledons</taxon>
        <taxon>Gunneridae</taxon>
        <taxon>Pentapetalae</taxon>
        <taxon>rosids</taxon>
        <taxon>fabids</taxon>
        <taxon>Fagales</taxon>
        <taxon>Fagaceae</taxon>
        <taxon>Fagus</taxon>
    </lineage>
</organism>
<dbReference type="SUPFAM" id="SSF56219">
    <property type="entry name" value="DNase I-like"/>
    <property type="match status" value="1"/>
</dbReference>
<dbReference type="InterPro" id="IPR025558">
    <property type="entry name" value="DUF4283"/>
</dbReference>
<dbReference type="InterPro" id="IPR043502">
    <property type="entry name" value="DNA/RNA_pol_sf"/>
</dbReference>
<evidence type="ECO:0008006" key="8">
    <source>
        <dbReference type="Google" id="ProtNLM"/>
    </source>
</evidence>
<reference evidence="7" key="1">
    <citation type="submission" date="2018-02" db="EMBL/GenBank/DDBJ databases">
        <authorList>
            <person name="Cohen D.B."/>
            <person name="Kent A.D."/>
        </authorList>
    </citation>
    <scope>NUCLEOTIDE SEQUENCE</scope>
</reference>
<dbReference type="Pfam" id="PF13456">
    <property type="entry name" value="RVT_3"/>
    <property type="match status" value="1"/>
</dbReference>
<protein>
    <recommendedName>
        <fullName evidence="8">Reverse transcriptase</fullName>
    </recommendedName>
</protein>
<dbReference type="InterPro" id="IPR001878">
    <property type="entry name" value="Znf_CCHC"/>
</dbReference>
<feature type="compositionally biased region" description="Low complexity" evidence="2">
    <location>
        <begin position="434"/>
        <end position="454"/>
    </location>
</feature>
<dbReference type="NCBIfam" id="TIGR01640">
    <property type="entry name" value="F_box_assoc_1"/>
    <property type="match status" value="1"/>
</dbReference>
<name>A0A2N9EXN4_FAGSY</name>
<proteinExistence type="predicted"/>
<dbReference type="SMART" id="SM00256">
    <property type="entry name" value="FBOX"/>
    <property type="match status" value="1"/>
</dbReference>
<dbReference type="InterPro" id="IPR044730">
    <property type="entry name" value="RNase_H-like_dom_plant"/>
</dbReference>
<dbReference type="Pfam" id="PF08268">
    <property type="entry name" value="FBA_3"/>
    <property type="match status" value="1"/>
</dbReference>
<keyword evidence="1" id="KW-0862">Zinc</keyword>
<sequence length="1836" mass="206628">MSDRPKEKDRVRSGSDIKGEHFRQFVEDDGANHRNNKKHKENHVTSNPEVGETEVFVDSNEPSSPIKVRSGITYKDSLVGIIPGAYENVFFGNNMEDDGGVSSDEEEDSEDGEVVIRFTHDLKQKIRAPWSTSLIVKVFGRSVGYVFLVNKLKFMWKAFGNFSCVDLGEGFFLIRFDSKISFEEVFKGGPWFIGEHFLSLRPWTPNFRASAVSISSVAAWVRLSELPVEYYHKEALLHIGSGLGPVLHVDVNTATGTRGRFARICIQLDLEKPLARTVRVGKAKVAVIYEGIGLLCFQCGKIGHRKEWCPCRVPEEAGNLPSADQSMPCTEVEDKNKGFGPWMLVSCRKRQVPTVVREPVAASTDSNAGAVPTPKQGILGHDKHKVGSVSDLQGTGELDDPFERTEYSDRRGRNKVDSKGSATCVGMVRRRDGSSLVRDSSSSPSNKFSRSPSPNRYGVVTRDKLLLEFSHRCPENRWDKLSTANSLSAIAGAEISEISGGGVLCNASRVQREEGAAVKSNSSHLERSSEVTKFAMEATRNNLWEMWLERAWNSLEAEGTLFPTQNPLFMSSNEIGLNILTWNCRGVLNPCFRKALQDILRINNPEILILTETRLSGSRAADLARSFPFDGFLCTNTIGFAGGVWIMWKTDAVEVEHLCSTEQEIHVSVQVRGSNSLWLLSAIYASLCRNTKFFHTSTLVRRRFNRIVRIRNSVGEWITDSDLIRLHIQQGFVDLFSSTHVHALNDLCLPAWAPRVSDVEALSLLAPVNAKDVKISLWSFKPFKAPGPDGLHPGFFQKCCNTVGESVVKEVSHIFSTGKMPKYLNKTLISLISKCLGPKTLNQFRPITLCNTVYKIVTKIIVSKLRPILGNLVSPFQAAFVPGRRGIDNVIIAQELIHSIQRKKGRIGQFILKLDLEKAYDRLEWDFIREMETFKPSKGIRQGDPLSPYLFILCMEYLSLKILEACKNNSWKAIKASRSGPVFSHLIFADDLLFYAEASINSFNTITRVLADFCHFSGQKVNLSKSKVFFSSNVNPNFRQHLCGILGVSSTPNIGKYLGFPLRLNGRSSRDFDFIVEKVQAKLSSWKAKLLSPAGRVVLIQSVTSSIPAYYMQNVALPVRICSKLDKLNRDFLWGSSSDRKRMHMVGWDKVCKPKDKGGLGLYATKCRNIALLAKLNLRVMEDVDALWAKTLQSKYCPNGIMDDRLRARRSGSSNWKGLKVGHETFRKRLRWVVNNGHCVSFWHDLWVGDRPLRCLVYSKVKLKSPILVKWTPPPLGWFKLNTDGSSLGNPGLAGGGGVIRNHLGEWVGGFSRTIGFTTSVQAELRALKDGLLLAIDFEILNLEIEMDSLVAVDLINSSTTSNAFLSIIVADCRYLLKRFELWSLRHIFREANGCADLSAKAGCAQQLDLVYFSNALAHVLEALVFDVSNVTRFHAQMQHIDMSNHLPDDVALKLLQRLPVKSVIRFRCVSKSWNSLITSPYLITSHLTRSLSNSSDKLIVRHLTFHTNIEHYKVIHDNNDSFYQQVDHCPRIPNFYFTGSVNGLLCFYSNIDRIILWNPSIRKFFTLPKPPINFYSTFCRCHDGFGFDPVTNDYKVMTVTYHYSNDEPKEEERVRLVQVQVYSLNEGSWRILTSAAASFPPWITFSRYGSSGGRATSFNGALHFAARHKDFTNSVSVLSFDFGDEVFRVSMPLNLVKVIGRKISTFVFRESLSLLCYDTYNNRCSIWIMKEYGVVDSWTKHITFELGGITRVLGVRRNGHLLVEEIVEETPNLDSSKLYSYDPETQQGTNLNLLIWGKQNSFYVDDYRENLVLLNKPTTRVVVVSKKSKEGKSGR</sequence>
<keyword evidence="1" id="KW-0863">Zinc-finger</keyword>
<dbReference type="InterPro" id="IPR036047">
    <property type="entry name" value="F-box-like_dom_sf"/>
</dbReference>
<dbReference type="InterPro" id="IPR013187">
    <property type="entry name" value="F-box-assoc_dom_typ3"/>
</dbReference>
<dbReference type="Pfam" id="PF00646">
    <property type="entry name" value="F-box"/>
    <property type="match status" value="1"/>
</dbReference>
<dbReference type="CDD" id="cd06222">
    <property type="entry name" value="RNase_H_like"/>
    <property type="match status" value="1"/>
</dbReference>
<evidence type="ECO:0000259" key="6">
    <source>
        <dbReference type="PROSITE" id="PS50879"/>
    </source>
</evidence>
<feature type="domain" description="RNase H type-1" evidence="6">
    <location>
        <begin position="1275"/>
        <end position="1405"/>
    </location>
</feature>
<evidence type="ECO:0000259" key="5">
    <source>
        <dbReference type="PROSITE" id="PS50878"/>
    </source>
</evidence>
<dbReference type="GO" id="GO:0008270">
    <property type="term" value="F:zinc ion binding"/>
    <property type="evidence" value="ECO:0007669"/>
    <property type="project" value="UniProtKB-KW"/>
</dbReference>
<feature type="region of interest" description="Disordered" evidence="2">
    <location>
        <begin position="359"/>
        <end position="455"/>
    </location>
</feature>
<evidence type="ECO:0000259" key="3">
    <source>
        <dbReference type="PROSITE" id="PS50158"/>
    </source>
</evidence>
<dbReference type="PROSITE" id="PS50878">
    <property type="entry name" value="RT_POL"/>
    <property type="match status" value="1"/>
</dbReference>
<evidence type="ECO:0000259" key="4">
    <source>
        <dbReference type="PROSITE" id="PS50181"/>
    </source>
</evidence>
<dbReference type="PROSITE" id="PS50181">
    <property type="entry name" value="FBOX"/>
    <property type="match status" value="1"/>
</dbReference>
<dbReference type="CDD" id="cd01650">
    <property type="entry name" value="RT_nLTR_like"/>
    <property type="match status" value="1"/>
</dbReference>
<dbReference type="GO" id="GO:0003676">
    <property type="term" value="F:nucleic acid binding"/>
    <property type="evidence" value="ECO:0007669"/>
    <property type="project" value="InterPro"/>
</dbReference>
<dbReference type="InterPro" id="IPR017451">
    <property type="entry name" value="F-box-assoc_interact_dom"/>
</dbReference>
<dbReference type="Gene3D" id="1.20.1280.50">
    <property type="match status" value="1"/>
</dbReference>
<dbReference type="Gene3D" id="3.30.420.10">
    <property type="entry name" value="Ribonuclease H-like superfamily/Ribonuclease H"/>
    <property type="match status" value="1"/>
</dbReference>
<dbReference type="InterPro" id="IPR000477">
    <property type="entry name" value="RT_dom"/>
</dbReference>
<dbReference type="SUPFAM" id="SSF81383">
    <property type="entry name" value="F-box domain"/>
    <property type="match status" value="1"/>
</dbReference>
<keyword evidence="1" id="KW-0479">Metal-binding</keyword>
<dbReference type="Gene3D" id="3.60.10.10">
    <property type="entry name" value="Endonuclease/exonuclease/phosphatase"/>
    <property type="match status" value="1"/>
</dbReference>
<feature type="domain" description="CCHC-type" evidence="3">
    <location>
        <begin position="296"/>
        <end position="310"/>
    </location>
</feature>
<dbReference type="SUPFAM" id="SSF56672">
    <property type="entry name" value="DNA/RNA polymerases"/>
    <property type="match status" value="1"/>
</dbReference>
<evidence type="ECO:0000256" key="1">
    <source>
        <dbReference type="PROSITE-ProRule" id="PRU00047"/>
    </source>
</evidence>
<dbReference type="InterPro" id="IPR002156">
    <property type="entry name" value="RNaseH_domain"/>
</dbReference>
<dbReference type="PROSITE" id="PS50158">
    <property type="entry name" value="ZF_CCHC"/>
    <property type="match status" value="1"/>
</dbReference>
<dbReference type="Pfam" id="PF14111">
    <property type="entry name" value="DUF4283"/>
    <property type="match status" value="1"/>
</dbReference>
<dbReference type="InterPro" id="IPR001810">
    <property type="entry name" value="F-box_dom"/>
</dbReference>
<accession>A0A2N9EXN4</accession>
<feature type="region of interest" description="Disordered" evidence="2">
    <location>
        <begin position="1"/>
        <end position="45"/>
    </location>
</feature>
<evidence type="ECO:0000313" key="7">
    <source>
        <dbReference type="EMBL" id="SPC79605.1"/>
    </source>
</evidence>
<dbReference type="PROSITE" id="PS50879">
    <property type="entry name" value="RNASE_H_1"/>
    <property type="match status" value="1"/>
</dbReference>
<dbReference type="SUPFAM" id="SSF53098">
    <property type="entry name" value="Ribonuclease H-like"/>
    <property type="match status" value="1"/>
</dbReference>
<feature type="compositionally biased region" description="Basic and acidic residues" evidence="2">
    <location>
        <begin position="1"/>
        <end position="32"/>
    </location>
</feature>
<feature type="domain" description="F-box" evidence="4">
    <location>
        <begin position="1441"/>
        <end position="1492"/>
    </location>
</feature>
<dbReference type="InterPro" id="IPR036691">
    <property type="entry name" value="Endo/exonu/phosph_ase_sf"/>
</dbReference>
<feature type="compositionally biased region" description="Basic and acidic residues" evidence="2">
    <location>
        <begin position="401"/>
        <end position="418"/>
    </location>
</feature>
<feature type="domain" description="Reverse transcriptase" evidence="5">
    <location>
        <begin position="813"/>
        <end position="1062"/>
    </location>
</feature>
<dbReference type="PANTHER" id="PTHR33116">
    <property type="entry name" value="REVERSE TRANSCRIPTASE ZINC-BINDING DOMAIN-CONTAINING PROTEIN-RELATED-RELATED"/>
    <property type="match status" value="1"/>
</dbReference>
<dbReference type="CDD" id="cd22157">
    <property type="entry name" value="F-box_AtFBW1-like"/>
    <property type="match status" value="1"/>
</dbReference>